<keyword evidence="3" id="KW-1185">Reference proteome</keyword>
<dbReference type="InterPro" id="IPR037401">
    <property type="entry name" value="SnoaL-like"/>
</dbReference>
<evidence type="ECO:0000313" key="2">
    <source>
        <dbReference type="EMBL" id="MBC2777810.1"/>
    </source>
</evidence>
<organism evidence="2 3">
    <name type="scientific">Parasphingopyxis marina</name>
    <dbReference type="NCBI Taxonomy" id="2761622"/>
    <lineage>
        <taxon>Bacteria</taxon>
        <taxon>Pseudomonadati</taxon>
        <taxon>Pseudomonadota</taxon>
        <taxon>Alphaproteobacteria</taxon>
        <taxon>Sphingomonadales</taxon>
        <taxon>Sphingomonadaceae</taxon>
        <taxon>Parasphingopyxis</taxon>
    </lineage>
</organism>
<comment type="caution">
    <text evidence="2">The sequence shown here is derived from an EMBL/GenBank/DDBJ whole genome shotgun (WGS) entry which is preliminary data.</text>
</comment>
<accession>A0A842I0W1</accession>
<dbReference type="AlphaFoldDB" id="A0A842I0W1"/>
<dbReference type="PANTHER" id="PTHR38436:SF1">
    <property type="entry name" value="ESTER CYCLASE"/>
    <property type="match status" value="1"/>
</dbReference>
<sequence>MILSTAPAALAAQETVPPLADADFNAETEANRTIIEQFARLFWVDRNVREAFMTYVHPDYIQHNPIAADGRDNAITALSGFFEAVPTLNYEIHRIIVDGNLAAVHTRMRMNEDDRGSAVVDIFRIENGLIVEHWDVIQAVPEESANDHPMF</sequence>
<protein>
    <submittedName>
        <fullName evidence="2">Nuclear transport factor 2 family protein</fullName>
    </submittedName>
</protein>
<gene>
    <name evidence="2" type="ORF">H6P80_09270</name>
</gene>
<feature type="domain" description="SnoaL-like" evidence="1">
    <location>
        <begin position="36"/>
        <end position="133"/>
    </location>
</feature>
<dbReference type="InterPro" id="IPR009959">
    <property type="entry name" value="Cyclase_SnoaL-like"/>
</dbReference>
<dbReference type="GO" id="GO:0030638">
    <property type="term" value="P:polyketide metabolic process"/>
    <property type="evidence" value="ECO:0007669"/>
    <property type="project" value="InterPro"/>
</dbReference>
<evidence type="ECO:0000313" key="3">
    <source>
        <dbReference type="Proteomes" id="UP000564378"/>
    </source>
</evidence>
<proteinExistence type="predicted"/>
<dbReference type="RefSeq" id="WP_185801123.1">
    <property type="nucleotide sequence ID" value="NZ_JACJVJ010000002.1"/>
</dbReference>
<dbReference type="Gene3D" id="3.10.450.50">
    <property type="match status" value="1"/>
</dbReference>
<reference evidence="2 3" key="1">
    <citation type="submission" date="2020-08" db="EMBL/GenBank/DDBJ databases">
        <title>Draft genome sequence of Parasphingopyxis sp. GrpM-11.</title>
        <authorList>
            <person name="Oh J."/>
            <person name="Roh D.-H."/>
        </authorList>
    </citation>
    <scope>NUCLEOTIDE SEQUENCE [LARGE SCALE GENOMIC DNA]</scope>
    <source>
        <strain evidence="2 3">GrpM-11</strain>
    </source>
</reference>
<dbReference type="Proteomes" id="UP000564378">
    <property type="component" value="Unassembled WGS sequence"/>
</dbReference>
<dbReference type="Pfam" id="PF12680">
    <property type="entry name" value="SnoaL_2"/>
    <property type="match status" value="1"/>
</dbReference>
<dbReference type="EMBL" id="JACJVJ010000002">
    <property type="protein sequence ID" value="MBC2777810.1"/>
    <property type="molecule type" value="Genomic_DNA"/>
</dbReference>
<dbReference type="PANTHER" id="PTHR38436">
    <property type="entry name" value="POLYKETIDE CYCLASE SNOAL-LIKE DOMAIN"/>
    <property type="match status" value="1"/>
</dbReference>
<dbReference type="SUPFAM" id="SSF54427">
    <property type="entry name" value="NTF2-like"/>
    <property type="match status" value="1"/>
</dbReference>
<evidence type="ECO:0000259" key="1">
    <source>
        <dbReference type="Pfam" id="PF12680"/>
    </source>
</evidence>
<name>A0A842I0W1_9SPHN</name>
<dbReference type="InterPro" id="IPR032710">
    <property type="entry name" value="NTF2-like_dom_sf"/>
</dbReference>